<dbReference type="InterPro" id="IPR036388">
    <property type="entry name" value="WH-like_DNA-bd_sf"/>
</dbReference>
<protein>
    <submittedName>
        <fullName evidence="5">DNA-binding transcriptional regulator, FadR family</fullName>
    </submittedName>
</protein>
<evidence type="ECO:0000256" key="2">
    <source>
        <dbReference type="ARBA" id="ARBA00023125"/>
    </source>
</evidence>
<dbReference type="GO" id="GO:0003677">
    <property type="term" value="F:DNA binding"/>
    <property type="evidence" value="ECO:0007669"/>
    <property type="project" value="UniProtKB-KW"/>
</dbReference>
<dbReference type="PANTHER" id="PTHR43537:SF5">
    <property type="entry name" value="UXU OPERON TRANSCRIPTIONAL REGULATOR"/>
    <property type="match status" value="1"/>
</dbReference>
<keyword evidence="2 5" id="KW-0238">DNA-binding</keyword>
<evidence type="ECO:0000313" key="6">
    <source>
        <dbReference type="Proteomes" id="UP000184171"/>
    </source>
</evidence>
<dbReference type="AlphaFoldDB" id="A0A1M6JBY9"/>
<evidence type="ECO:0000313" key="5">
    <source>
        <dbReference type="EMBL" id="SHJ44124.1"/>
    </source>
</evidence>
<dbReference type="Proteomes" id="UP000184171">
    <property type="component" value="Unassembled WGS sequence"/>
</dbReference>
<evidence type="ECO:0000256" key="3">
    <source>
        <dbReference type="ARBA" id="ARBA00023163"/>
    </source>
</evidence>
<dbReference type="InterPro" id="IPR011711">
    <property type="entry name" value="GntR_C"/>
</dbReference>
<evidence type="ECO:0000256" key="1">
    <source>
        <dbReference type="ARBA" id="ARBA00023015"/>
    </source>
</evidence>
<dbReference type="InterPro" id="IPR000524">
    <property type="entry name" value="Tscrpt_reg_HTH_GntR"/>
</dbReference>
<keyword evidence="1" id="KW-0805">Transcription regulation</keyword>
<evidence type="ECO:0000259" key="4">
    <source>
        <dbReference type="PROSITE" id="PS50949"/>
    </source>
</evidence>
<dbReference type="Gene3D" id="1.20.120.530">
    <property type="entry name" value="GntR ligand-binding domain-like"/>
    <property type="match status" value="1"/>
</dbReference>
<keyword evidence="3" id="KW-0804">Transcription</keyword>
<accession>A0A1M6JBY9</accession>
<sequence length="252" mass="28039">MGDAAAKSAEKYVYSKEEWLESLLLRRISAGYWAVGERLPAERKMAAELDVSRNTLRGALRRLEARGLIEARQGSGYYLQSTCLMTSSNVSPAEESDERIMARLEAAYLFLPGVVAMAACKITDVQLAELEECTANLSKAVFSKDISEFKAQARRFFKIIAGGTKNQIIDEMVSSFCASSSLMFPGFSSFEEAQQQKLFADYVLIFNALKKRDSEESSRCVKIKVINTCVAFSELKGVALPFSIEQARQEML</sequence>
<dbReference type="Gene3D" id="1.10.10.10">
    <property type="entry name" value="Winged helix-like DNA-binding domain superfamily/Winged helix DNA-binding domain"/>
    <property type="match status" value="1"/>
</dbReference>
<organism evidence="5 6">
    <name type="scientific">Malonomonas rubra DSM 5091</name>
    <dbReference type="NCBI Taxonomy" id="1122189"/>
    <lineage>
        <taxon>Bacteria</taxon>
        <taxon>Pseudomonadati</taxon>
        <taxon>Thermodesulfobacteriota</taxon>
        <taxon>Desulfuromonadia</taxon>
        <taxon>Desulfuromonadales</taxon>
        <taxon>Geopsychrobacteraceae</taxon>
        <taxon>Malonomonas</taxon>
    </lineage>
</organism>
<feature type="domain" description="HTH gntR-type" evidence="4">
    <location>
        <begin position="14"/>
        <end position="82"/>
    </location>
</feature>
<dbReference type="SUPFAM" id="SSF48008">
    <property type="entry name" value="GntR ligand-binding domain-like"/>
    <property type="match status" value="1"/>
</dbReference>
<reference evidence="5 6" key="1">
    <citation type="submission" date="2016-11" db="EMBL/GenBank/DDBJ databases">
        <authorList>
            <person name="Jaros S."/>
            <person name="Januszkiewicz K."/>
            <person name="Wedrychowicz H."/>
        </authorList>
    </citation>
    <scope>NUCLEOTIDE SEQUENCE [LARGE SCALE GENOMIC DNA]</scope>
    <source>
        <strain evidence="5 6">DSM 5091</strain>
    </source>
</reference>
<dbReference type="PRINTS" id="PR00035">
    <property type="entry name" value="HTHGNTR"/>
</dbReference>
<dbReference type="SMART" id="SM00345">
    <property type="entry name" value="HTH_GNTR"/>
    <property type="match status" value="1"/>
</dbReference>
<dbReference type="STRING" id="1122189.SAMN02745165_02384"/>
<dbReference type="InterPro" id="IPR036390">
    <property type="entry name" value="WH_DNA-bd_sf"/>
</dbReference>
<dbReference type="Pfam" id="PF07729">
    <property type="entry name" value="FCD"/>
    <property type="match status" value="1"/>
</dbReference>
<keyword evidence="6" id="KW-1185">Reference proteome</keyword>
<dbReference type="Pfam" id="PF00392">
    <property type="entry name" value="GntR"/>
    <property type="match status" value="1"/>
</dbReference>
<dbReference type="CDD" id="cd07377">
    <property type="entry name" value="WHTH_GntR"/>
    <property type="match status" value="1"/>
</dbReference>
<proteinExistence type="predicted"/>
<gene>
    <name evidence="5" type="ORF">SAMN02745165_02384</name>
</gene>
<dbReference type="InterPro" id="IPR008920">
    <property type="entry name" value="TF_FadR/GntR_C"/>
</dbReference>
<dbReference type="GO" id="GO:0003700">
    <property type="term" value="F:DNA-binding transcription factor activity"/>
    <property type="evidence" value="ECO:0007669"/>
    <property type="project" value="InterPro"/>
</dbReference>
<dbReference type="EMBL" id="FQZT01000008">
    <property type="protein sequence ID" value="SHJ44124.1"/>
    <property type="molecule type" value="Genomic_DNA"/>
</dbReference>
<name>A0A1M6JBY9_MALRU</name>
<dbReference type="PANTHER" id="PTHR43537">
    <property type="entry name" value="TRANSCRIPTIONAL REGULATOR, GNTR FAMILY"/>
    <property type="match status" value="1"/>
</dbReference>
<dbReference type="SUPFAM" id="SSF46785">
    <property type="entry name" value="Winged helix' DNA-binding domain"/>
    <property type="match status" value="1"/>
</dbReference>
<dbReference type="PROSITE" id="PS50949">
    <property type="entry name" value="HTH_GNTR"/>
    <property type="match status" value="1"/>
</dbReference>